<dbReference type="Gene3D" id="3.30.200.20">
    <property type="entry name" value="Phosphorylase Kinase, domain 1"/>
    <property type="match status" value="1"/>
</dbReference>
<protein>
    <recommendedName>
        <fullName evidence="1">non-specific serine/threonine protein kinase</fullName>
        <ecNumber evidence="1">2.7.11.1</ecNumber>
    </recommendedName>
</protein>
<feature type="transmembrane region" description="Helical" evidence="9">
    <location>
        <begin position="493"/>
        <end position="516"/>
    </location>
</feature>
<gene>
    <name evidence="11" type="ORF">HGA15_28290</name>
</gene>
<dbReference type="PANTHER" id="PTHR43289">
    <property type="entry name" value="MITOGEN-ACTIVATED PROTEIN KINASE KINASE KINASE 20-RELATED"/>
    <property type="match status" value="1"/>
</dbReference>
<dbReference type="PROSITE" id="PS00107">
    <property type="entry name" value="PROTEIN_KINASE_ATP"/>
    <property type="match status" value="1"/>
</dbReference>
<dbReference type="PRINTS" id="PR01217">
    <property type="entry name" value="PRICHEXTENSN"/>
</dbReference>
<feature type="domain" description="Protein kinase" evidence="10">
    <location>
        <begin position="11"/>
        <end position="275"/>
    </location>
</feature>
<organism evidence="11 12">
    <name type="scientific">Nocardia flavorosea</name>
    <dbReference type="NCBI Taxonomy" id="53429"/>
    <lineage>
        <taxon>Bacteria</taxon>
        <taxon>Bacillati</taxon>
        <taxon>Actinomycetota</taxon>
        <taxon>Actinomycetes</taxon>
        <taxon>Mycobacteriales</taxon>
        <taxon>Nocardiaceae</taxon>
        <taxon>Nocardia</taxon>
    </lineage>
</organism>
<keyword evidence="3" id="KW-0808">Transferase</keyword>
<evidence type="ECO:0000256" key="6">
    <source>
        <dbReference type="ARBA" id="ARBA00022840"/>
    </source>
</evidence>
<dbReference type="PANTHER" id="PTHR43289:SF6">
    <property type="entry name" value="SERINE_THREONINE-PROTEIN KINASE NEKL-3"/>
    <property type="match status" value="1"/>
</dbReference>
<evidence type="ECO:0000256" key="8">
    <source>
        <dbReference type="SAM" id="MobiDB-lite"/>
    </source>
</evidence>
<dbReference type="InterPro" id="IPR008271">
    <property type="entry name" value="Ser/Thr_kinase_AS"/>
</dbReference>
<feature type="compositionally biased region" description="Low complexity" evidence="8">
    <location>
        <begin position="318"/>
        <end position="332"/>
    </location>
</feature>
<accession>A0A846YLU5</accession>
<dbReference type="InterPro" id="IPR011009">
    <property type="entry name" value="Kinase-like_dom_sf"/>
</dbReference>
<feature type="binding site" evidence="7">
    <location>
        <position position="40"/>
    </location>
    <ligand>
        <name>ATP</name>
        <dbReference type="ChEBI" id="CHEBI:30616"/>
    </ligand>
</feature>
<dbReference type="PROSITE" id="PS50011">
    <property type="entry name" value="PROTEIN_KINASE_DOM"/>
    <property type="match status" value="1"/>
</dbReference>
<dbReference type="InterPro" id="IPR000719">
    <property type="entry name" value="Prot_kinase_dom"/>
</dbReference>
<evidence type="ECO:0000256" key="9">
    <source>
        <dbReference type="SAM" id="Phobius"/>
    </source>
</evidence>
<evidence type="ECO:0000256" key="3">
    <source>
        <dbReference type="ARBA" id="ARBA00022679"/>
    </source>
</evidence>
<dbReference type="Gene3D" id="1.10.510.10">
    <property type="entry name" value="Transferase(Phosphotransferase) domain 1"/>
    <property type="match status" value="1"/>
</dbReference>
<dbReference type="SMART" id="SM00220">
    <property type="entry name" value="S_TKc"/>
    <property type="match status" value="1"/>
</dbReference>
<dbReference type="GO" id="GO:0005524">
    <property type="term" value="F:ATP binding"/>
    <property type="evidence" value="ECO:0007669"/>
    <property type="project" value="UniProtKB-UniRule"/>
</dbReference>
<evidence type="ECO:0000313" key="11">
    <source>
        <dbReference type="EMBL" id="NKY59975.1"/>
    </source>
</evidence>
<feature type="region of interest" description="Disordered" evidence="8">
    <location>
        <begin position="275"/>
        <end position="304"/>
    </location>
</feature>
<sequence length="716" mass="74017">MLNSGDVFAGFTIERQLGEGGMGAVYLARHPRLGKLTALKLLKPELFADAAIRTRFEREADLAAALDHPSIVTVYDRGMEGEHLWMCMQYIDGADAGTVNSLSLPPDKAVQIIAGVADALDYAHGRGVLHRDVKPSNILLARANTGQGERVFLTDFGLARLRAETVRLTQTGMFTATLAFASPEQMTGGDMDGRSDQYSLACTLYWLLTGMAPFDSPNPADIIHANLQLAAPPLAVKRRGLPPGLDPVLAKAMAKHPAHRYRTCAEFAAAAERALAAPPSPQPPAPAPAPETTGPGSGFAPAAGYAPAPPVAPGAPGPAGYPADGRYAAGAPPVVPPQSAGSPSTGAPRGQAVEQAGGAAHTDVPSGQADHAGVQPTVAITRPAPPAGAPGPAVEQTGGFGAVPSSVEHTGKNPQAPAGVEHTGGLPVVPAMWPEPAGAPAGYAGGSVEATGATATVHRGGYPPGPPGFSPPPPGYTPPGNTAPPVRRSRAPWIAVAILVPLIVLALIAVVVVVFLDTGDSGSGSAPAAPQTSTLEREPSSTAGPGDSPGGEPGDRTRRLFPSLLPQGSGLDGLGYQNARCSRFGPGDQIPLLPDVPVFDDVLEARPWEAIWDCRQVQLQPDRMDYTIITYRDAEAAREVVAGLPAHDTSAGTKSGEPYIAHVWEDSGARGPFTVNMLVSFGSGGDSPRSNSLLFVRKWGPTARQDLYSWWADAPL</sequence>
<keyword evidence="9" id="KW-0472">Membrane</keyword>
<dbReference type="AlphaFoldDB" id="A0A846YLU5"/>
<dbReference type="EC" id="2.7.11.1" evidence="1"/>
<comment type="caution">
    <text evidence="11">The sequence shown here is derived from an EMBL/GenBank/DDBJ whole genome shotgun (WGS) entry which is preliminary data.</text>
</comment>
<evidence type="ECO:0000256" key="2">
    <source>
        <dbReference type="ARBA" id="ARBA00022527"/>
    </source>
</evidence>
<name>A0A846YLU5_9NOCA</name>
<dbReference type="Proteomes" id="UP000570678">
    <property type="component" value="Unassembled WGS sequence"/>
</dbReference>
<dbReference type="Pfam" id="PF00069">
    <property type="entry name" value="Pkinase"/>
    <property type="match status" value="1"/>
</dbReference>
<dbReference type="CDD" id="cd14014">
    <property type="entry name" value="STKc_PknB_like"/>
    <property type="match status" value="1"/>
</dbReference>
<reference evidence="11 12" key="1">
    <citation type="submission" date="2020-04" db="EMBL/GenBank/DDBJ databases">
        <title>MicrobeNet Type strains.</title>
        <authorList>
            <person name="Nicholson A.C."/>
        </authorList>
    </citation>
    <scope>NUCLEOTIDE SEQUENCE [LARGE SCALE GENOMIC DNA]</scope>
    <source>
        <strain evidence="11 12">JCM 3332</strain>
    </source>
</reference>
<dbReference type="SUPFAM" id="SSF56112">
    <property type="entry name" value="Protein kinase-like (PK-like)"/>
    <property type="match status" value="1"/>
</dbReference>
<dbReference type="GO" id="GO:0004674">
    <property type="term" value="F:protein serine/threonine kinase activity"/>
    <property type="evidence" value="ECO:0007669"/>
    <property type="project" value="UniProtKB-KW"/>
</dbReference>
<proteinExistence type="predicted"/>
<dbReference type="EMBL" id="JAAXOT010000019">
    <property type="protein sequence ID" value="NKY59975.1"/>
    <property type="molecule type" value="Genomic_DNA"/>
</dbReference>
<evidence type="ECO:0000256" key="4">
    <source>
        <dbReference type="ARBA" id="ARBA00022741"/>
    </source>
</evidence>
<evidence type="ECO:0000256" key="5">
    <source>
        <dbReference type="ARBA" id="ARBA00022777"/>
    </source>
</evidence>
<keyword evidence="12" id="KW-1185">Reference proteome</keyword>
<evidence type="ECO:0000256" key="7">
    <source>
        <dbReference type="PROSITE-ProRule" id="PRU10141"/>
    </source>
</evidence>
<feature type="region of interest" description="Disordered" evidence="8">
    <location>
        <begin position="316"/>
        <end position="433"/>
    </location>
</feature>
<evidence type="ECO:0000256" key="1">
    <source>
        <dbReference type="ARBA" id="ARBA00012513"/>
    </source>
</evidence>
<feature type="compositionally biased region" description="Pro residues" evidence="8">
    <location>
        <begin position="463"/>
        <end position="477"/>
    </location>
</feature>
<keyword evidence="6 7" id="KW-0067">ATP-binding</keyword>
<keyword evidence="4 7" id="KW-0547">Nucleotide-binding</keyword>
<keyword evidence="9" id="KW-1133">Transmembrane helix</keyword>
<keyword evidence="2 11" id="KW-0723">Serine/threonine-protein kinase</keyword>
<evidence type="ECO:0000259" key="10">
    <source>
        <dbReference type="PROSITE" id="PS50011"/>
    </source>
</evidence>
<keyword evidence="5 11" id="KW-0418">Kinase</keyword>
<dbReference type="InterPro" id="IPR017441">
    <property type="entry name" value="Protein_kinase_ATP_BS"/>
</dbReference>
<feature type="region of interest" description="Disordered" evidence="8">
    <location>
        <begin position="455"/>
        <end position="487"/>
    </location>
</feature>
<feature type="region of interest" description="Disordered" evidence="8">
    <location>
        <begin position="521"/>
        <end position="564"/>
    </location>
</feature>
<evidence type="ECO:0000313" key="12">
    <source>
        <dbReference type="Proteomes" id="UP000570678"/>
    </source>
</evidence>
<feature type="compositionally biased region" description="Pro residues" evidence="8">
    <location>
        <begin position="278"/>
        <end position="289"/>
    </location>
</feature>
<keyword evidence="9" id="KW-0812">Transmembrane</keyword>
<dbReference type="PROSITE" id="PS00108">
    <property type="entry name" value="PROTEIN_KINASE_ST"/>
    <property type="match status" value="1"/>
</dbReference>